<evidence type="ECO:0008006" key="4">
    <source>
        <dbReference type="Google" id="ProtNLM"/>
    </source>
</evidence>
<comment type="caution">
    <text evidence="2">The sequence shown here is derived from an EMBL/GenBank/DDBJ whole genome shotgun (WGS) entry which is preliminary data.</text>
</comment>
<evidence type="ECO:0000256" key="1">
    <source>
        <dbReference type="SAM" id="Phobius"/>
    </source>
</evidence>
<dbReference type="EMBL" id="JACIJB010000013">
    <property type="protein sequence ID" value="MBB5661664.1"/>
    <property type="molecule type" value="Genomic_DNA"/>
</dbReference>
<gene>
    <name evidence="2" type="ORF">FHS65_002429</name>
</gene>
<feature type="transmembrane region" description="Helical" evidence="1">
    <location>
        <begin position="42"/>
        <end position="75"/>
    </location>
</feature>
<keyword evidence="1" id="KW-1133">Transmembrane helix</keyword>
<keyword evidence="1" id="KW-0812">Transmembrane</keyword>
<keyword evidence="1" id="KW-0472">Membrane</keyword>
<dbReference type="AlphaFoldDB" id="A0A7W9A593"/>
<dbReference type="Pfam" id="PF06055">
    <property type="entry name" value="ExoD"/>
    <property type="match status" value="1"/>
</dbReference>
<keyword evidence="3" id="KW-1185">Reference proteome</keyword>
<dbReference type="InterPro" id="IPR010331">
    <property type="entry name" value="ExoD"/>
</dbReference>
<dbReference type="PANTHER" id="PTHR41795">
    <property type="entry name" value="EXOPOLYSACCHARIDE SYNTHESIS PROTEIN"/>
    <property type="match status" value="1"/>
</dbReference>
<organism evidence="2 3">
    <name type="scientific">Brevundimonas halotolerans</name>
    <dbReference type="NCBI Taxonomy" id="69670"/>
    <lineage>
        <taxon>Bacteria</taxon>
        <taxon>Pseudomonadati</taxon>
        <taxon>Pseudomonadota</taxon>
        <taxon>Alphaproteobacteria</taxon>
        <taxon>Caulobacterales</taxon>
        <taxon>Caulobacteraceae</taxon>
        <taxon>Brevundimonas</taxon>
    </lineage>
</organism>
<reference evidence="2 3" key="1">
    <citation type="submission" date="2020-08" db="EMBL/GenBank/DDBJ databases">
        <title>Genomic Encyclopedia of Type Strains, Phase IV (KMG-IV): sequencing the most valuable type-strain genomes for metagenomic binning, comparative biology and taxonomic classification.</title>
        <authorList>
            <person name="Goeker M."/>
        </authorList>
    </citation>
    <scope>NUCLEOTIDE SEQUENCE [LARGE SCALE GENOMIC DNA]</scope>
    <source>
        <strain evidence="2 3">DSM 24448</strain>
    </source>
</reference>
<accession>A0A7W9A593</accession>
<evidence type="ECO:0000313" key="3">
    <source>
        <dbReference type="Proteomes" id="UP000548978"/>
    </source>
</evidence>
<name>A0A7W9A593_9CAUL</name>
<proteinExistence type="predicted"/>
<dbReference type="RefSeq" id="WP_164461780.1">
    <property type="nucleotide sequence ID" value="NZ_JACIJB010000013.1"/>
</dbReference>
<dbReference type="PIRSF" id="PIRSF033239">
    <property type="entry name" value="ExoD"/>
    <property type="match status" value="1"/>
</dbReference>
<dbReference type="PANTHER" id="PTHR41795:SF1">
    <property type="entry name" value="EXOPOLYSACCHARIDE SYNTHESIS PROTEIN"/>
    <property type="match status" value="1"/>
</dbReference>
<evidence type="ECO:0000313" key="2">
    <source>
        <dbReference type="EMBL" id="MBB5661664.1"/>
    </source>
</evidence>
<sequence>MNDNSNSFSARPFSQVLTDVGAVDDPVLPMTELVGTFGERGFGALLLTLGLLSAVIGVIPGMTTVLGVPIMIIGAQLLFRQDELWLPGWIMKRDIPRPAFAEAAGKVKGRLQMVERFSRPRLAFMSTDLSEALIGLMCMIWAAVLMLPLIGFNLFPSLIVAAFGFGLMQKDGVMMLIGWVISAGMATFTWLVWETVSRVLVATWEMVTRFF</sequence>
<feature type="transmembrane region" description="Helical" evidence="1">
    <location>
        <begin position="175"/>
        <end position="193"/>
    </location>
</feature>
<protein>
    <recommendedName>
        <fullName evidence="4">Exopolysaccharide biosynthesis protein</fullName>
    </recommendedName>
</protein>
<feature type="transmembrane region" description="Helical" evidence="1">
    <location>
        <begin position="150"/>
        <end position="168"/>
    </location>
</feature>
<dbReference type="Proteomes" id="UP000548978">
    <property type="component" value="Unassembled WGS sequence"/>
</dbReference>